<dbReference type="InterPro" id="IPR010159">
    <property type="entry name" value="N-acyl_aa_amidohydrolase"/>
</dbReference>
<name>A0AAD7ZN64_DIPPU</name>
<dbReference type="InterPro" id="IPR011650">
    <property type="entry name" value="Peptidase_M20_dimer"/>
</dbReference>
<dbReference type="EC" id="3.5.1.14" evidence="3"/>
<keyword evidence="6" id="KW-0378">Hydrolase</keyword>
<dbReference type="GO" id="GO:0004046">
    <property type="term" value="F:aminoacylase activity"/>
    <property type="evidence" value="ECO:0007669"/>
    <property type="project" value="UniProtKB-EC"/>
</dbReference>
<reference evidence="12" key="2">
    <citation type="submission" date="2023-05" db="EMBL/GenBank/DDBJ databases">
        <authorList>
            <person name="Fouks B."/>
        </authorList>
    </citation>
    <scope>NUCLEOTIDE SEQUENCE</scope>
    <source>
        <strain evidence="12">Stay&amp;Tobe</strain>
        <tissue evidence="12">Testes</tissue>
    </source>
</reference>
<evidence type="ECO:0000256" key="2">
    <source>
        <dbReference type="ARBA" id="ARBA00006247"/>
    </source>
</evidence>
<feature type="domain" description="Peptidase M20 dimerisation" evidence="11">
    <location>
        <begin position="190"/>
        <end position="300"/>
    </location>
</feature>
<keyword evidence="13" id="KW-1185">Reference proteome</keyword>
<dbReference type="InterPro" id="IPR002933">
    <property type="entry name" value="Peptidase_M20"/>
</dbReference>
<dbReference type="Gene3D" id="3.40.630.10">
    <property type="entry name" value="Zn peptidases"/>
    <property type="match status" value="1"/>
</dbReference>
<comment type="cofactor">
    <cofactor evidence="10">
        <name>Zn(2+)</name>
        <dbReference type="ChEBI" id="CHEBI:29105"/>
    </cofactor>
    <text evidence="10">Binds 2 Zn(2+) ions per subunit.</text>
</comment>
<dbReference type="GO" id="GO:0046872">
    <property type="term" value="F:metal ion binding"/>
    <property type="evidence" value="ECO:0007669"/>
    <property type="project" value="UniProtKB-KW"/>
</dbReference>
<gene>
    <name evidence="12" type="ORF">L9F63_021841</name>
</gene>
<proteinExistence type="inferred from homology"/>
<comment type="similarity">
    <text evidence="2">Belongs to the peptidase M20A family.</text>
</comment>
<dbReference type="GO" id="GO:0006520">
    <property type="term" value="P:amino acid metabolic process"/>
    <property type="evidence" value="ECO:0007669"/>
    <property type="project" value="InterPro"/>
</dbReference>
<keyword evidence="5 10" id="KW-0479">Metal-binding</keyword>
<dbReference type="AlphaFoldDB" id="A0AAD7ZN64"/>
<evidence type="ECO:0000313" key="12">
    <source>
        <dbReference type="EMBL" id="KAJ9583809.1"/>
    </source>
</evidence>
<dbReference type="FunFam" id="3.40.630.10:FF:000019">
    <property type="entry name" value="Aminoacylase 1"/>
    <property type="match status" value="1"/>
</dbReference>
<comment type="subcellular location">
    <subcellularLocation>
        <location evidence="1">Cytoplasm</location>
    </subcellularLocation>
</comment>
<evidence type="ECO:0000256" key="5">
    <source>
        <dbReference type="ARBA" id="ARBA00022723"/>
    </source>
</evidence>
<dbReference type="PROSITE" id="PS00758">
    <property type="entry name" value="ARGE_DAPE_CPG2_1"/>
    <property type="match status" value="1"/>
</dbReference>
<evidence type="ECO:0000256" key="7">
    <source>
        <dbReference type="ARBA" id="ARBA00022833"/>
    </source>
</evidence>
<keyword evidence="4" id="KW-0963">Cytoplasm</keyword>
<dbReference type="SUPFAM" id="SSF55031">
    <property type="entry name" value="Bacterial exopeptidase dimerisation domain"/>
    <property type="match status" value="1"/>
</dbReference>
<dbReference type="NCBIfam" id="TIGR01880">
    <property type="entry name" value="Ac-peptdase-euk"/>
    <property type="match status" value="1"/>
</dbReference>
<dbReference type="PIRSF" id="PIRSF036696">
    <property type="entry name" value="ACY-1"/>
    <property type="match status" value="1"/>
</dbReference>
<evidence type="ECO:0000313" key="13">
    <source>
        <dbReference type="Proteomes" id="UP001233999"/>
    </source>
</evidence>
<evidence type="ECO:0000259" key="11">
    <source>
        <dbReference type="Pfam" id="PF07687"/>
    </source>
</evidence>
<feature type="binding site" evidence="10">
    <location>
        <position position="375"/>
    </location>
    <ligand>
        <name>Zn(2+)</name>
        <dbReference type="ChEBI" id="CHEBI:29105"/>
        <label>2</label>
    </ligand>
</feature>
<dbReference type="Pfam" id="PF01546">
    <property type="entry name" value="Peptidase_M20"/>
    <property type="match status" value="1"/>
</dbReference>
<evidence type="ECO:0000256" key="1">
    <source>
        <dbReference type="ARBA" id="ARBA00004496"/>
    </source>
</evidence>
<evidence type="ECO:0000256" key="8">
    <source>
        <dbReference type="ARBA" id="ARBA00029656"/>
    </source>
</evidence>
<dbReference type="FunFam" id="3.30.70.360:FF:000005">
    <property type="entry name" value="Putative Aminoacylase-1"/>
    <property type="match status" value="1"/>
</dbReference>
<organism evidence="12 13">
    <name type="scientific">Diploptera punctata</name>
    <name type="common">Pacific beetle cockroach</name>
    <dbReference type="NCBI Taxonomy" id="6984"/>
    <lineage>
        <taxon>Eukaryota</taxon>
        <taxon>Metazoa</taxon>
        <taxon>Ecdysozoa</taxon>
        <taxon>Arthropoda</taxon>
        <taxon>Hexapoda</taxon>
        <taxon>Insecta</taxon>
        <taxon>Pterygota</taxon>
        <taxon>Neoptera</taxon>
        <taxon>Polyneoptera</taxon>
        <taxon>Dictyoptera</taxon>
        <taxon>Blattodea</taxon>
        <taxon>Blaberoidea</taxon>
        <taxon>Blaberidae</taxon>
        <taxon>Diplopterinae</taxon>
        <taxon>Diploptera</taxon>
    </lineage>
</organism>
<sequence>MSPGKKDLGEENEAVANFREYLRIPSVQPDVNYDGCVQFLNKQAVGLDLPLRVFTVVPRKPIVVITWEGKEPGLPSILLNSHMDVVPVFPEKWTYDPFGAVKDKNGNIYARGSQDMKCVGIQYLEAIRRLKSKGLQFKRTIHISFVPDEEIGGKDGMAKFVNTSDFVELNVGFALDEGMASPTEQYSFFYGERSIWHMFIHCPGTPGHGSLLLPDTAGEKVRLIIDRFMDFREHEKKRLESNPNWTVGDVTTVNLTQLKGGVQSNVVPPELVVVFDVRLAVTVDHEEFEAMVNRWCVEAGPGTYVEFEQKEPKVQVTKLDNSNPWWLAFKQACDEMKLELKPAIFPGGTDSRYVRGVGLPALGFSPMNKTPVLLHDHDEYLNEEVFLKGIDIYCQIIPAVANVPASKK</sequence>
<reference evidence="12" key="1">
    <citation type="journal article" date="2023" name="IScience">
        <title>Live-bearing cockroach genome reveals convergent evolutionary mechanisms linked to viviparity in insects and beyond.</title>
        <authorList>
            <person name="Fouks B."/>
            <person name="Harrison M.C."/>
            <person name="Mikhailova A.A."/>
            <person name="Marchal E."/>
            <person name="English S."/>
            <person name="Carruthers M."/>
            <person name="Jennings E.C."/>
            <person name="Chiamaka E.L."/>
            <person name="Frigard R.A."/>
            <person name="Pippel M."/>
            <person name="Attardo G.M."/>
            <person name="Benoit J.B."/>
            <person name="Bornberg-Bauer E."/>
            <person name="Tobe S.S."/>
        </authorList>
    </citation>
    <scope>NUCLEOTIDE SEQUENCE</scope>
    <source>
        <strain evidence="12">Stay&amp;Tobe</strain>
    </source>
</reference>
<accession>A0AAD7ZN64</accession>
<evidence type="ECO:0000256" key="4">
    <source>
        <dbReference type="ARBA" id="ARBA00022490"/>
    </source>
</evidence>
<dbReference type="SUPFAM" id="SSF53187">
    <property type="entry name" value="Zn-dependent exopeptidases"/>
    <property type="match status" value="1"/>
</dbReference>
<dbReference type="Pfam" id="PF07687">
    <property type="entry name" value="M20_dimer"/>
    <property type="match status" value="1"/>
</dbReference>
<dbReference type="InterPro" id="IPR001261">
    <property type="entry name" value="ArgE/DapE_CS"/>
</dbReference>
<evidence type="ECO:0000256" key="6">
    <source>
        <dbReference type="ARBA" id="ARBA00022801"/>
    </source>
</evidence>
<dbReference type="PANTHER" id="PTHR45892">
    <property type="entry name" value="AMINOACYLASE-1"/>
    <property type="match status" value="1"/>
</dbReference>
<evidence type="ECO:0000256" key="3">
    <source>
        <dbReference type="ARBA" id="ARBA00011913"/>
    </source>
</evidence>
<dbReference type="PROSITE" id="PS00759">
    <property type="entry name" value="ARGE_DAPE_CPG2_2"/>
    <property type="match status" value="1"/>
</dbReference>
<dbReference type="Proteomes" id="UP001233999">
    <property type="component" value="Unassembled WGS sequence"/>
</dbReference>
<dbReference type="CDD" id="cd05646">
    <property type="entry name" value="M20_AcylaseI_like"/>
    <property type="match status" value="1"/>
</dbReference>
<dbReference type="PANTHER" id="PTHR45892:SF1">
    <property type="entry name" value="AMINOACYLASE-1"/>
    <property type="match status" value="1"/>
</dbReference>
<feature type="binding site" evidence="10">
    <location>
        <position position="150"/>
    </location>
    <ligand>
        <name>Zn(2+)</name>
        <dbReference type="ChEBI" id="CHEBI:29105"/>
        <label>2</label>
    </ligand>
</feature>
<dbReference type="Gene3D" id="3.30.70.360">
    <property type="match status" value="1"/>
</dbReference>
<feature type="binding site" evidence="10">
    <location>
        <position position="115"/>
    </location>
    <ligand>
        <name>Zn(2+)</name>
        <dbReference type="ChEBI" id="CHEBI:29105"/>
        <label>1</label>
    </ligand>
</feature>
<dbReference type="GO" id="GO:0005737">
    <property type="term" value="C:cytoplasm"/>
    <property type="evidence" value="ECO:0007669"/>
    <property type="project" value="UniProtKB-SubCell"/>
</dbReference>
<protein>
    <recommendedName>
        <fullName evidence="3">N-acyl-aliphatic-L-amino acid amidohydrolase</fullName>
        <ecNumber evidence="3">3.5.1.14</ecNumber>
    </recommendedName>
    <alternativeName>
        <fullName evidence="8">N-acyl-L-amino-acid amidohydrolase</fullName>
    </alternativeName>
</protein>
<evidence type="ECO:0000256" key="9">
    <source>
        <dbReference type="PIRSR" id="PIRSR036696-1"/>
    </source>
</evidence>
<comment type="caution">
    <text evidence="12">The sequence shown here is derived from an EMBL/GenBank/DDBJ whole genome shotgun (WGS) entry which is preliminary data.</text>
</comment>
<feature type="binding site" evidence="10">
    <location>
        <position position="82"/>
    </location>
    <ligand>
        <name>Zn(2+)</name>
        <dbReference type="ChEBI" id="CHEBI:29105"/>
        <label>1</label>
    </ligand>
</feature>
<dbReference type="Gene3D" id="1.10.150.900">
    <property type="match status" value="1"/>
</dbReference>
<feature type="binding site" evidence="10">
    <location>
        <position position="115"/>
    </location>
    <ligand>
        <name>Zn(2+)</name>
        <dbReference type="ChEBI" id="CHEBI:29105"/>
        <label>2</label>
    </ligand>
</feature>
<dbReference type="EMBL" id="JASPKZ010007524">
    <property type="protein sequence ID" value="KAJ9583809.1"/>
    <property type="molecule type" value="Genomic_DNA"/>
</dbReference>
<dbReference type="InterPro" id="IPR052083">
    <property type="entry name" value="Aminoacylase-1_M20A"/>
</dbReference>
<evidence type="ECO:0000256" key="10">
    <source>
        <dbReference type="PIRSR" id="PIRSR036696-2"/>
    </source>
</evidence>
<feature type="binding site" evidence="10">
    <location>
        <position position="177"/>
    </location>
    <ligand>
        <name>Zn(2+)</name>
        <dbReference type="ChEBI" id="CHEBI:29105"/>
        <label>1</label>
    </ligand>
</feature>
<dbReference type="FunFam" id="1.10.150.900:FF:000001">
    <property type="entry name" value="Aminoacylase-1, putative"/>
    <property type="match status" value="1"/>
</dbReference>
<keyword evidence="7 10" id="KW-0862">Zinc</keyword>
<dbReference type="InterPro" id="IPR036264">
    <property type="entry name" value="Bact_exopeptidase_dim_dom"/>
</dbReference>
<feature type="active site" description="Proton acceptor" evidence="9">
    <location>
        <position position="149"/>
    </location>
</feature>
<feature type="active site" evidence="9">
    <location>
        <position position="84"/>
    </location>
</feature>